<accession>A0A5F1YC63</accession>
<name>A0A5F1YC63_9LEPT</name>
<dbReference type="NCBIfam" id="NF047582">
    <property type="entry name" value="LIC13081_fam"/>
    <property type="match status" value="1"/>
</dbReference>
<dbReference type="Gene3D" id="3.30.530.20">
    <property type="match status" value="1"/>
</dbReference>
<gene>
    <name evidence="1" type="ORF">EHQ17_08820</name>
</gene>
<organism evidence="1 2">
    <name type="scientific">Leptospira gomenensis</name>
    <dbReference type="NCBI Taxonomy" id="2484974"/>
    <lineage>
        <taxon>Bacteria</taxon>
        <taxon>Pseudomonadati</taxon>
        <taxon>Spirochaetota</taxon>
        <taxon>Spirochaetia</taxon>
        <taxon>Leptospirales</taxon>
        <taxon>Leptospiraceae</taxon>
        <taxon>Leptospira</taxon>
    </lineage>
</organism>
<reference evidence="1" key="1">
    <citation type="journal article" date="2019" name="PLoS Negl. Trop. Dis.">
        <title>Revisiting the worldwide diversity of Leptospira species in the environment.</title>
        <authorList>
            <person name="Vincent A.T."/>
            <person name="Schiettekatte O."/>
            <person name="Bourhy P."/>
            <person name="Veyrier F.J."/>
            <person name="Picardeau M."/>
        </authorList>
    </citation>
    <scope>NUCLEOTIDE SEQUENCE [LARGE SCALE GENOMIC DNA]</scope>
    <source>
        <strain evidence="1">201800299</strain>
    </source>
</reference>
<dbReference type="Proteomes" id="UP000298277">
    <property type="component" value="Unassembled WGS sequence"/>
</dbReference>
<dbReference type="InterPro" id="IPR023393">
    <property type="entry name" value="START-like_dom_sf"/>
</dbReference>
<dbReference type="OrthoDB" id="326603at2"/>
<keyword evidence="2" id="KW-1185">Reference proteome</keyword>
<protein>
    <recommendedName>
        <fullName evidence="3">SRPBCC family protein</fullName>
    </recommendedName>
</protein>
<dbReference type="SUPFAM" id="SSF55961">
    <property type="entry name" value="Bet v1-like"/>
    <property type="match status" value="1"/>
</dbReference>
<comment type="caution">
    <text evidence="1">The sequence shown here is derived from an EMBL/GenBank/DDBJ whole genome shotgun (WGS) entry which is preliminary data.</text>
</comment>
<evidence type="ECO:0000313" key="2">
    <source>
        <dbReference type="Proteomes" id="UP000298277"/>
    </source>
</evidence>
<evidence type="ECO:0000313" key="1">
    <source>
        <dbReference type="EMBL" id="TGK34517.1"/>
    </source>
</evidence>
<dbReference type="RefSeq" id="WP_135595334.1">
    <property type="nucleotide sequence ID" value="NZ_RQEZ01000114.1"/>
</dbReference>
<dbReference type="EMBL" id="RQFA01000037">
    <property type="protein sequence ID" value="TGK34517.1"/>
    <property type="molecule type" value="Genomic_DNA"/>
</dbReference>
<sequence length="157" mass="18535">MITTTVTFSVSYSLDESFRFVADFRNLTVWGDRIKLVNPLPVQNAPELPRFELLYSIGPFELKANYSATEWETNSRMIMETSNSFIDLRDIYTFRNSDHGVKITFTNHSKLKFPHSFWERFFHAGIRARICKEMRQLQNCLHKNGSETPKHFHIIRN</sequence>
<proteinExistence type="predicted"/>
<evidence type="ECO:0008006" key="3">
    <source>
        <dbReference type="Google" id="ProtNLM"/>
    </source>
</evidence>
<dbReference type="AlphaFoldDB" id="A0A5F1YC63"/>